<protein>
    <recommendedName>
        <fullName evidence="3">Transposase</fullName>
    </recommendedName>
</protein>
<evidence type="ECO:0000313" key="2">
    <source>
        <dbReference type="Proteomes" id="UP000324797"/>
    </source>
</evidence>
<dbReference type="RefSeq" id="WP_148738151.1">
    <property type="nucleotide sequence ID" value="NZ_VSTH01000017.1"/>
</dbReference>
<accession>A0A5S4YVY9</accession>
<gene>
    <name evidence="1" type="ORF">FXV83_05285</name>
</gene>
<dbReference type="AlphaFoldDB" id="A0A5S4YVY9"/>
<comment type="caution">
    <text evidence="1">The sequence shown here is derived from an EMBL/GenBank/DDBJ whole genome shotgun (WGS) entry which is preliminary data.</text>
</comment>
<dbReference type="Proteomes" id="UP000324797">
    <property type="component" value="Unassembled WGS sequence"/>
</dbReference>
<reference evidence="1 2" key="1">
    <citation type="submission" date="2019-08" db="EMBL/GenBank/DDBJ databases">
        <title>Bradyrhizobium hipponensis sp. nov., a rhizobium isolated from a Lupinus angustifolius root nodule in Tunisia.</title>
        <authorList>
            <person name="Off K."/>
            <person name="Rejili M."/>
            <person name="Mars M."/>
            <person name="Brachmann A."/>
            <person name="Marin M."/>
        </authorList>
    </citation>
    <scope>NUCLEOTIDE SEQUENCE [LARGE SCALE GENOMIC DNA]</scope>
    <source>
        <strain evidence="2">aSej3</strain>
    </source>
</reference>
<dbReference type="EMBL" id="VSTH01000017">
    <property type="protein sequence ID" value="TYO67575.1"/>
    <property type="molecule type" value="Genomic_DNA"/>
</dbReference>
<keyword evidence="2" id="KW-1185">Reference proteome</keyword>
<sequence>MKRITTALTHRLVATAIKWSWAVQTAGERKQALGERMEAWAHRLAVRWGCVDDVLATITTETLRSR</sequence>
<organism evidence="1 2">
    <name type="scientific">Bradyrhizobium hipponense</name>
    <dbReference type="NCBI Taxonomy" id="2605638"/>
    <lineage>
        <taxon>Bacteria</taxon>
        <taxon>Pseudomonadati</taxon>
        <taxon>Pseudomonadota</taxon>
        <taxon>Alphaproteobacteria</taxon>
        <taxon>Hyphomicrobiales</taxon>
        <taxon>Nitrobacteraceae</taxon>
        <taxon>Bradyrhizobium</taxon>
    </lineage>
</organism>
<evidence type="ECO:0000313" key="1">
    <source>
        <dbReference type="EMBL" id="TYO67575.1"/>
    </source>
</evidence>
<evidence type="ECO:0008006" key="3">
    <source>
        <dbReference type="Google" id="ProtNLM"/>
    </source>
</evidence>
<proteinExistence type="predicted"/>
<name>A0A5S4YVY9_9BRAD</name>